<dbReference type="SUPFAM" id="SSF90123">
    <property type="entry name" value="ABC transporter transmembrane region"/>
    <property type="match status" value="4"/>
</dbReference>
<evidence type="ECO:0000313" key="15">
    <source>
        <dbReference type="Proteomes" id="UP000236630"/>
    </source>
</evidence>
<dbReference type="CDD" id="cd18578">
    <property type="entry name" value="ABC_6TM_Pgp_ABCB1_D2_like"/>
    <property type="match status" value="2"/>
</dbReference>
<dbReference type="Proteomes" id="UP000236630">
    <property type="component" value="Unassembled WGS sequence"/>
</dbReference>
<dbReference type="PROSITE" id="PS50929">
    <property type="entry name" value="ABC_TM1F"/>
    <property type="match status" value="4"/>
</dbReference>
<feature type="transmembrane region" description="Helical" evidence="11">
    <location>
        <begin position="163"/>
        <end position="182"/>
    </location>
</feature>
<keyword evidence="4 11" id="KW-0812">Transmembrane</keyword>
<evidence type="ECO:0000256" key="9">
    <source>
        <dbReference type="ARBA" id="ARBA00023136"/>
    </source>
</evidence>
<feature type="transmembrane region" description="Helical" evidence="11">
    <location>
        <begin position="1776"/>
        <end position="1795"/>
    </location>
</feature>
<dbReference type="FunFam" id="3.40.50.300:FF:000205">
    <property type="entry name" value="ABC transporter B family member 4"/>
    <property type="match status" value="2"/>
</dbReference>
<keyword evidence="8 11" id="KW-1133">Transmembrane helix</keyword>
<dbReference type="GO" id="GO:0005524">
    <property type="term" value="F:ATP binding"/>
    <property type="evidence" value="ECO:0007669"/>
    <property type="project" value="UniProtKB-KW"/>
</dbReference>
<feature type="transmembrane region" description="Helical" evidence="11">
    <location>
        <begin position="1450"/>
        <end position="1470"/>
    </location>
</feature>
<feature type="transmembrane region" description="Helical" evidence="11">
    <location>
        <begin position="802"/>
        <end position="820"/>
    </location>
</feature>
<dbReference type="NCBIfam" id="NF010167">
    <property type="entry name" value="PRK13648.1"/>
    <property type="match status" value="4"/>
</dbReference>
<evidence type="ECO:0000256" key="11">
    <source>
        <dbReference type="SAM" id="Phobius"/>
    </source>
</evidence>
<evidence type="ECO:0000256" key="7">
    <source>
        <dbReference type="ARBA" id="ARBA00022840"/>
    </source>
</evidence>
<dbReference type="InterPro" id="IPR011527">
    <property type="entry name" value="ABC1_TM_dom"/>
</dbReference>
<feature type="domain" description="ABC transmembrane type-1" evidence="13">
    <location>
        <begin position="1631"/>
        <end position="1917"/>
    </location>
</feature>
<feature type="domain" description="ABC transporter" evidence="12">
    <location>
        <begin position="1002"/>
        <end position="1239"/>
    </location>
</feature>
<evidence type="ECO:0000313" key="14">
    <source>
        <dbReference type="EMBL" id="GAY46371.1"/>
    </source>
</evidence>
<dbReference type="InterPro" id="IPR003439">
    <property type="entry name" value="ABC_transporter-like_ATP-bd"/>
</dbReference>
<dbReference type="PROSITE" id="PS00211">
    <property type="entry name" value="ABC_TRANSPORTER_1"/>
    <property type="match status" value="2"/>
</dbReference>
<dbReference type="Gene3D" id="1.20.1560.10">
    <property type="entry name" value="ABC transporter type 1, transmembrane domain"/>
    <property type="match status" value="3"/>
</dbReference>
<dbReference type="GO" id="GO:0140359">
    <property type="term" value="F:ABC-type transporter activity"/>
    <property type="evidence" value="ECO:0007669"/>
    <property type="project" value="InterPro"/>
</dbReference>
<keyword evidence="15" id="KW-1185">Reference proteome</keyword>
<dbReference type="InterPro" id="IPR027417">
    <property type="entry name" value="P-loop_NTPase"/>
</dbReference>
<feature type="domain" description="ABC transmembrane type-1" evidence="13">
    <location>
        <begin position="1308"/>
        <end position="1510"/>
    </location>
</feature>
<feature type="transmembrane region" description="Helical" evidence="11">
    <location>
        <begin position="1260"/>
        <end position="1285"/>
    </location>
</feature>
<feature type="transmembrane region" description="Helical" evidence="11">
    <location>
        <begin position="33"/>
        <end position="56"/>
    </location>
</feature>
<dbReference type="SMART" id="SM00382">
    <property type="entry name" value="AAA"/>
    <property type="match status" value="2"/>
</dbReference>
<keyword evidence="3" id="KW-0813">Transport</keyword>
<feature type="domain" description="ABC transmembrane type-1" evidence="13">
    <location>
        <begin position="37"/>
        <end position="326"/>
    </location>
</feature>
<feature type="transmembrane region" description="Helical" evidence="11">
    <location>
        <begin position="1636"/>
        <end position="1659"/>
    </location>
</feature>
<feature type="transmembrane region" description="Helical" evidence="11">
    <location>
        <begin position="686"/>
        <end position="709"/>
    </location>
</feature>
<accession>A0A2H5P280</accession>
<keyword evidence="6" id="KW-0547">Nucleotide-binding</keyword>
<feature type="transmembrane region" description="Helical" evidence="11">
    <location>
        <begin position="721"/>
        <end position="739"/>
    </location>
</feature>
<dbReference type="FunFam" id="1.20.1560.10:FF:000126">
    <property type="entry name" value="Putative ABC transporter B family member 8"/>
    <property type="match status" value="1"/>
</dbReference>
<comment type="subcellular location">
    <subcellularLocation>
        <location evidence="1">Cell membrane</location>
        <topology evidence="1">Multi-pass membrane protein</topology>
    </subcellularLocation>
</comment>
<evidence type="ECO:0000256" key="1">
    <source>
        <dbReference type="ARBA" id="ARBA00004651"/>
    </source>
</evidence>
<keyword evidence="7" id="KW-0067">ATP-binding</keyword>
<dbReference type="SUPFAM" id="SSF52540">
    <property type="entry name" value="P-loop containing nucleoside triphosphate hydrolases"/>
    <property type="match status" value="4"/>
</dbReference>
<feature type="transmembrane region" description="Helical" evidence="11">
    <location>
        <begin position="1671"/>
        <end position="1696"/>
    </location>
</feature>
<feature type="transmembrane region" description="Helical" evidence="11">
    <location>
        <begin position="1853"/>
        <end position="1876"/>
    </location>
</feature>
<feature type="transmembrane region" description="Helical" evidence="11">
    <location>
        <begin position="299"/>
        <end position="318"/>
    </location>
</feature>
<proteinExistence type="inferred from homology"/>
<comment type="caution">
    <text evidence="14">The sequence shown here is derived from an EMBL/GenBank/DDBJ whole genome shotgun (WGS) entry which is preliminary data.</text>
</comment>
<dbReference type="FunFam" id="1.20.1560.10:FF:000029">
    <property type="entry name" value="ABC transporter B family member 1"/>
    <property type="match status" value="1"/>
</dbReference>
<dbReference type="Pfam" id="PF00664">
    <property type="entry name" value="ABC_membrane"/>
    <property type="match status" value="4"/>
</dbReference>
<sequence>MSGEKKARGSSEVTKTKNGSFRSIFMHADGVDMFFMVLGYIGAIGDGFSTPLVLFLTSKFMNNIGDVSNVPIDVFTHNINKNTVHLLYLALGSWVACFLEGYCWTRTGERQATRMRARYLKAVLRQDVGYFDLHVTSTAEVITSVSNDSLVIQDVISEKLPNFVMNASLFFGCYLVAFLMLWRLAIVGFPFVVLLVIPGFMYGRTLMSLARKMRDEYNKAGTIAEQAISSIRTVYAFVGESKTSIEFSSALQGSVQLGLKQGLAKGLAIGSNGVTFGIWSFLCYYGSRMVMYHGAQGGTVFAVGASIAVGGLALGAGLPNLKYFSEAMAAGERIMEMIKRVPKIDSDSMEGEILENVLGEVEFKCVQFAYPSRPESIIFKDFCLTIPAGKTVALVGGSGSGKSTVIALLQRFYAPLGGEIILDGVSIDKLQLKWLRSQMGLVSQEPALFATSIKENILFGKEDASMEEVIEAAKTSNAHNFIRQLPQQYDTQVGERGVQMSGGQKQRIAIARAIIKAPRILLLDEATSALDSESERVVQEALDKAVVGRTTIIIAHRLSTIRNADVIAVVQDGQVMETGSHDELIQAESGLYTSLVRLQTTTPDDNNNATMHSLASKSSNMDMNSTSSRRLSIVSLSSSANSFAQGRGASQSNEEDIKKLPVPSFRRLVALNAPEWKQATLGCVGATLFGAVQPIYAFAMGSMISVYFLTDHDEIKKKTSIYAFCFLGLAVFTLVINIIQHYNFAYMGEHLTKRIRERMLSKIFTFEVGWFDQDENSSGAICSRLAKDANVVRSLVGDRTALLVQTISAVIIAFTMGLFIAWRLALVMIAVQPLVIICFYARRVLLRSMSNKAIKAQAESSKLAAEAVSNLRTITAFSSQHRILKMLEKAQQGPRRESIRQSWYAGIGLAFSQSLASCTWALDFWYGGRLVADGYISSKALFETFMILVSTGRVIADAGSMTTDFAKGSDAVGSVFAVMDRYTKIEPEDPEGHQPERITGNIELQNVHFAYPARPDVMIFEGFSIKIEAGKSTALVGQSGSGKSTIIGLIERFYDPLKGDVKIDDRDIRSYHLRSLRRHIALVSQEPTLFAGTIRENIAYGASDEIDESEIVEAAKAANAHDFIAGLNEGYDTWCGDRGLQLSGGQKQRIAIARAILKNPAVLLLDEATSALDSQSEKVVQEALERLMVGRTSVVVAHRLSTIQNCDIIAVLDKGHVAEKGTHQSLLAMGPTGAYYSLVKKNNNNGSFLSIFMHADRLDMFLMVLGFIGAMADGFSTPLLTLVMARLMNTVGNASNLTTDEFTHKLYYAYCWTRTGERQATRMRAIYLKAVLRQEVGYFDLCATSTAEIISSVSNDTLIIQDVISEKLVIVGLPCVVLLVVLGLTYGRTLMVVARKMREEYNKADTIVEQAISSVRTVYAFVGESKTINEFSSALQDSVKLGLKQGLGKGFASGINAITYAIWSFLAYYGGRLVMYHGAKGGFVFAAGTTIVVSGQALGAGLSNLKYISEATSAGEHIRDVIKRVPDIDSENMEGEILEKFLGEVEFRNVVFAYPSRPETIIFKDFCLKVPAGNTVALVGGSGSGKSTVVAYSEDDNRKENNSEEHNNKLTAPSFRRLLALNIPEWKQASLGCLSAVLFGAVQPVYAFAMGSMISVYFLKDHDEIKEKTRFYSLCFFGLSIFSFLTNVCQQYYFAYMGEYLTKRIRENMLSKILTFEVGWFDQDENSSGAICSRLAKDANVVRSLVGDRVALLVQTFSSITIAFTMSLIISWRLALVIIAVQPLVIVCLYGKEVLLKSMSKKVIKAQDESSKLAAEAVSNLRTINAFSSQERILKMLEKAQEAPRREGVRQSWIAGVCLAFSRALVSCVVALAFWYGGRLVGRGYIDGKSLFEIFLVLVSTGKVIADAGTMTTDIAKGSDAVASVFAVLDRHTKIDPDDLNGYQPEKIIGHIELEDVHFAYPARPNVMIFKGFSINIEAKKSTALVGQSGSGKSTIIGLIERFYDPLKGVVKIDGRDIRSHHLRSLRRHIALVTTRGVETGDCSCQEAKSNANIDNNITDSIK</sequence>
<dbReference type="CDD" id="cd03249">
    <property type="entry name" value="ABC_MTABC3_MDL1_MDL2"/>
    <property type="match status" value="2"/>
</dbReference>
<organism evidence="14 15">
    <name type="scientific">Citrus unshiu</name>
    <name type="common">Satsuma mandarin</name>
    <name type="synonym">Citrus nobilis var. unshiu</name>
    <dbReference type="NCBI Taxonomy" id="55188"/>
    <lineage>
        <taxon>Eukaryota</taxon>
        <taxon>Viridiplantae</taxon>
        <taxon>Streptophyta</taxon>
        <taxon>Embryophyta</taxon>
        <taxon>Tracheophyta</taxon>
        <taxon>Spermatophyta</taxon>
        <taxon>Magnoliopsida</taxon>
        <taxon>eudicotyledons</taxon>
        <taxon>Gunneridae</taxon>
        <taxon>Pentapetalae</taxon>
        <taxon>rosids</taxon>
        <taxon>malvids</taxon>
        <taxon>Sapindales</taxon>
        <taxon>Rutaceae</taxon>
        <taxon>Aurantioideae</taxon>
        <taxon>Citrus</taxon>
    </lineage>
</organism>
<dbReference type="GO" id="GO:0016887">
    <property type="term" value="F:ATP hydrolysis activity"/>
    <property type="evidence" value="ECO:0007669"/>
    <property type="project" value="InterPro"/>
</dbReference>
<protein>
    <submittedName>
        <fullName evidence="14">Uncharacterized protein</fullName>
    </submittedName>
</protein>
<dbReference type="GO" id="GO:0005886">
    <property type="term" value="C:plasma membrane"/>
    <property type="evidence" value="ECO:0007669"/>
    <property type="project" value="UniProtKB-SubCell"/>
</dbReference>
<feature type="domain" description="ABC transporter" evidence="12">
    <location>
        <begin position="361"/>
        <end position="597"/>
    </location>
</feature>
<reference evidence="14 15" key="1">
    <citation type="journal article" date="2017" name="Front. Genet.">
        <title>Draft sequencing of the heterozygous diploid genome of Satsuma (Citrus unshiu Marc.) using a hybrid assembly approach.</title>
        <authorList>
            <person name="Shimizu T."/>
            <person name="Tanizawa Y."/>
            <person name="Mochizuki T."/>
            <person name="Nagasaki H."/>
            <person name="Yoshioka T."/>
            <person name="Toyoda A."/>
            <person name="Fujiyama A."/>
            <person name="Kaminuma E."/>
            <person name="Nakamura Y."/>
        </authorList>
    </citation>
    <scope>NUCLEOTIDE SEQUENCE [LARGE SCALE GENOMIC DNA]</scope>
    <source>
        <strain evidence="15">cv. Miyagawa wase</strain>
    </source>
</reference>
<dbReference type="InterPro" id="IPR036640">
    <property type="entry name" value="ABC1_TM_sf"/>
</dbReference>
<feature type="transmembrane region" description="Helical" evidence="11">
    <location>
        <begin position="826"/>
        <end position="845"/>
    </location>
</feature>
<dbReference type="Gene3D" id="3.40.50.300">
    <property type="entry name" value="P-loop containing nucleotide triphosphate hydrolases"/>
    <property type="match status" value="3"/>
</dbReference>
<evidence type="ECO:0000256" key="10">
    <source>
        <dbReference type="ARBA" id="ARBA00023180"/>
    </source>
</evidence>
<dbReference type="InterPro" id="IPR003593">
    <property type="entry name" value="AAA+_ATPase"/>
</dbReference>
<evidence type="ECO:0000256" key="6">
    <source>
        <dbReference type="ARBA" id="ARBA00022741"/>
    </source>
</evidence>
<evidence type="ECO:0000256" key="5">
    <source>
        <dbReference type="ARBA" id="ARBA00022737"/>
    </source>
</evidence>
<dbReference type="PANTHER" id="PTHR45136:SF2">
    <property type="entry name" value="ABC TRANSPORTER DOMAIN-CONTAINING PROTEIN"/>
    <property type="match status" value="1"/>
</dbReference>
<feature type="transmembrane region" description="Helical" evidence="11">
    <location>
        <begin position="1482"/>
        <end position="1502"/>
    </location>
</feature>
<keyword evidence="10" id="KW-0325">Glycoprotein</keyword>
<dbReference type="Pfam" id="PF00005">
    <property type="entry name" value="ABC_tran"/>
    <property type="match status" value="3"/>
</dbReference>
<dbReference type="CDD" id="cd18577">
    <property type="entry name" value="ABC_6TM_Pgp_ABCB1_D1_like"/>
    <property type="match status" value="2"/>
</dbReference>
<name>A0A2H5P280_CITUN</name>
<feature type="domain" description="ABC transmembrane type-1" evidence="13">
    <location>
        <begin position="681"/>
        <end position="967"/>
    </location>
</feature>
<dbReference type="InterPro" id="IPR017871">
    <property type="entry name" value="ABC_transporter-like_CS"/>
</dbReference>
<keyword evidence="5" id="KW-0677">Repeat</keyword>
<evidence type="ECO:0000256" key="3">
    <source>
        <dbReference type="ARBA" id="ARBA00022448"/>
    </source>
</evidence>
<gene>
    <name evidence="14" type="ORF">CUMW_096510</name>
</gene>
<keyword evidence="9 11" id="KW-0472">Membrane</keyword>
<comment type="similarity">
    <text evidence="2">Belongs to the ABC transporter superfamily. ABCB family. Multidrug resistance exporter (TC 3.A.1.201) subfamily.</text>
</comment>
<evidence type="ECO:0000256" key="4">
    <source>
        <dbReference type="ARBA" id="ARBA00022692"/>
    </source>
</evidence>
<evidence type="ECO:0000259" key="13">
    <source>
        <dbReference type="PROSITE" id="PS50929"/>
    </source>
</evidence>
<evidence type="ECO:0000256" key="8">
    <source>
        <dbReference type="ARBA" id="ARBA00022989"/>
    </source>
</evidence>
<dbReference type="EMBL" id="BDQV01000032">
    <property type="protein sequence ID" value="GAY46371.1"/>
    <property type="molecule type" value="Genomic_DNA"/>
</dbReference>
<feature type="transmembrane region" description="Helical" evidence="11">
    <location>
        <begin position="86"/>
        <end position="105"/>
    </location>
</feature>
<feature type="transmembrane region" description="Helical" evidence="11">
    <location>
        <begin position="1368"/>
        <end position="1387"/>
    </location>
</feature>
<evidence type="ECO:0000256" key="2">
    <source>
        <dbReference type="ARBA" id="ARBA00007577"/>
    </source>
</evidence>
<evidence type="ECO:0000259" key="12">
    <source>
        <dbReference type="PROSITE" id="PS50893"/>
    </source>
</evidence>
<dbReference type="PANTHER" id="PTHR45136">
    <property type="entry name" value="ABC TRANSPORTER DOMAIN-CONTAINING PROTEIN"/>
    <property type="match status" value="1"/>
</dbReference>
<feature type="transmembrane region" description="Helical" evidence="11">
    <location>
        <begin position="188"/>
        <end position="207"/>
    </location>
</feature>
<dbReference type="PROSITE" id="PS50893">
    <property type="entry name" value="ABC_TRANSPORTER_2"/>
    <property type="match status" value="2"/>
</dbReference>